<dbReference type="KEGG" id="cac:CA_C1162"/>
<organism evidence="1 2">
    <name type="scientific">Clostridium acetobutylicum (strain ATCC 824 / DSM 792 / JCM 1419 / IAM 19013 / LMG 5710 / NBRC 13948 / NRRL B-527 / VKM B-1787 / 2291 / W)</name>
    <dbReference type="NCBI Taxonomy" id="272562"/>
    <lineage>
        <taxon>Bacteria</taxon>
        <taxon>Bacillati</taxon>
        <taxon>Bacillota</taxon>
        <taxon>Clostridia</taxon>
        <taxon>Eubacteriales</taxon>
        <taxon>Clostridiaceae</taxon>
        <taxon>Clostridium</taxon>
    </lineage>
</organism>
<name>Q97JW1_CLOAB</name>
<proteinExistence type="predicted"/>
<dbReference type="GeneID" id="44997672"/>
<evidence type="ECO:0000313" key="2">
    <source>
        <dbReference type="Proteomes" id="UP000000814"/>
    </source>
</evidence>
<dbReference type="OrthoDB" id="10006787at2"/>
<dbReference type="AlphaFoldDB" id="Q97JW1"/>
<dbReference type="Proteomes" id="UP000000814">
    <property type="component" value="Chromosome"/>
</dbReference>
<sequence>MSKRIYITLNEDKEKDKKILDYLSQSYRAQDTIKEILYRLAINGCLSVQNDNISQIKSSTVEVQQDDNRCDMDTKKKKIIEPVNTNKVHKDDKRRKNELNQLKGFI</sequence>
<dbReference type="PATRIC" id="fig|272562.8.peg.1367"/>
<dbReference type="RefSeq" id="WP_010964475.1">
    <property type="nucleotide sequence ID" value="NC_003030.1"/>
</dbReference>
<reference evidence="1 2" key="1">
    <citation type="journal article" date="2001" name="J. Bacteriol.">
        <title>Genome sequence and comparative analysis of the solvent-producing bacterium Clostridium acetobutylicum.</title>
        <authorList>
            <person name="Nolling J."/>
            <person name="Breton G."/>
            <person name="Omelchenko M.V."/>
            <person name="Makarova K.S."/>
            <person name="Zeng Q."/>
            <person name="Gibson R."/>
            <person name="Lee H.M."/>
            <person name="Dubois J."/>
            <person name="Qiu D."/>
            <person name="Hitti J."/>
            <person name="Wolf Y.I."/>
            <person name="Tatusov R.L."/>
            <person name="Sabathe F."/>
            <person name="Doucette-Stamm L."/>
            <person name="Soucaille P."/>
            <person name="Daly M.J."/>
            <person name="Bennett G.N."/>
            <person name="Koonin E.V."/>
            <person name="Smith D.R."/>
        </authorList>
    </citation>
    <scope>NUCLEOTIDE SEQUENCE [LARGE SCALE GENOMIC DNA]</scope>
    <source>
        <strain evidence="2">ATCC 824 / DSM 792 / JCM 1419 / LMG 5710 / VKM B-1787</strain>
    </source>
</reference>
<dbReference type="PIR" id="C97043">
    <property type="entry name" value="C97043"/>
</dbReference>
<keyword evidence="2" id="KW-1185">Reference proteome</keyword>
<dbReference type="eggNOG" id="ENOG503257X">
    <property type="taxonomic scope" value="Bacteria"/>
</dbReference>
<dbReference type="HOGENOM" id="CLU_2218413_0_0_9"/>
<protein>
    <submittedName>
        <fullName evidence="1">Uncharacterized protein</fullName>
    </submittedName>
</protein>
<dbReference type="STRING" id="272562.CA_C1162"/>
<dbReference type="EMBL" id="AE001437">
    <property type="protein sequence ID" value="AAK79134.1"/>
    <property type="molecule type" value="Genomic_DNA"/>
</dbReference>
<gene>
    <name evidence="1" type="ordered locus">CA_C1162</name>
</gene>
<accession>Q97JW1</accession>
<evidence type="ECO:0000313" key="1">
    <source>
        <dbReference type="EMBL" id="AAK79134.1"/>
    </source>
</evidence>